<gene>
    <name evidence="1" type="ORF">FLX08_29795</name>
</gene>
<dbReference type="EMBL" id="VIRM01000047">
    <property type="protein sequence ID" value="TQS17316.1"/>
    <property type="molecule type" value="Genomic_DNA"/>
</dbReference>
<protein>
    <submittedName>
        <fullName evidence="1">Uncharacterized protein</fullName>
    </submittedName>
</protein>
<name>A0A544YKQ3_9ACTN</name>
<evidence type="ECO:0000313" key="1">
    <source>
        <dbReference type="EMBL" id="TQS17316.1"/>
    </source>
</evidence>
<proteinExistence type="predicted"/>
<evidence type="ECO:0000313" key="2">
    <source>
        <dbReference type="Proteomes" id="UP000316541"/>
    </source>
</evidence>
<accession>A0A544YKQ3</accession>
<dbReference type="Proteomes" id="UP000316541">
    <property type="component" value="Unassembled WGS sequence"/>
</dbReference>
<dbReference type="Gene3D" id="3.40.30.120">
    <property type="match status" value="1"/>
</dbReference>
<dbReference type="RefSeq" id="WP_142623590.1">
    <property type="nucleotide sequence ID" value="NZ_VIRM01000047.1"/>
</dbReference>
<dbReference type="Pfam" id="PF21274">
    <property type="entry name" value="Rng_hyd_C"/>
    <property type="match status" value="1"/>
</dbReference>
<reference evidence="1 2" key="1">
    <citation type="submission" date="2019-07" db="EMBL/GenBank/DDBJ databases">
        <title>Microbispora hainanensis DSM 45428.</title>
        <authorList>
            <person name="Thawai C."/>
        </authorList>
    </citation>
    <scope>NUCLEOTIDE SEQUENCE [LARGE SCALE GENOMIC DNA]</scope>
    <source>
        <strain evidence="1 2">DSM 45428</strain>
    </source>
</reference>
<comment type="caution">
    <text evidence="1">The sequence shown here is derived from an EMBL/GenBank/DDBJ whole genome shotgun (WGS) entry which is preliminary data.</text>
</comment>
<dbReference type="AlphaFoldDB" id="A0A544YKQ3"/>
<organism evidence="1 2">
    <name type="scientific">Microbispora hainanensis</name>
    <dbReference type="NCBI Taxonomy" id="568844"/>
    <lineage>
        <taxon>Bacteria</taxon>
        <taxon>Bacillati</taxon>
        <taxon>Actinomycetota</taxon>
        <taxon>Actinomycetes</taxon>
        <taxon>Streptosporangiales</taxon>
        <taxon>Streptosporangiaceae</taxon>
        <taxon>Microbispora</taxon>
    </lineage>
</organism>
<sequence length="82" mass="9209">MTHRTPHRARLRAQRLDDGTRLGDLMHQGQAVALDFGSDHALQGAAQRWERRIRYASGVVRNDLERQCTSIPDRLTCAGASI</sequence>